<dbReference type="RefSeq" id="WP_071807570.1">
    <property type="nucleotide sequence ID" value="NZ_MEIA01000268.1"/>
</dbReference>
<proteinExistence type="predicted"/>
<dbReference type="InterPro" id="IPR036890">
    <property type="entry name" value="HATPase_C_sf"/>
</dbReference>
<dbReference type="PANTHER" id="PTHR45436:SF5">
    <property type="entry name" value="SENSOR HISTIDINE KINASE TRCS"/>
    <property type="match status" value="1"/>
</dbReference>
<keyword evidence="8 11" id="KW-1133">Transmembrane helix</keyword>
<dbReference type="GO" id="GO:0005886">
    <property type="term" value="C:plasma membrane"/>
    <property type="evidence" value="ECO:0007669"/>
    <property type="project" value="UniProtKB-SubCell"/>
</dbReference>
<keyword evidence="4" id="KW-0597">Phosphoprotein</keyword>
<dbReference type="PROSITE" id="PS50109">
    <property type="entry name" value="HIS_KIN"/>
    <property type="match status" value="1"/>
</dbReference>
<dbReference type="Gene3D" id="3.30.565.10">
    <property type="entry name" value="Histidine kinase-like ATPase, C-terminal domain"/>
    <property type="match status" value="1"/>
</dbReference>
<dbReference type="EC" id="2.7.13.3" evidence="3"/>
<evidence type="ECO:0000256" key="5">
    <source>
        <dbReference type="ARBA" id="ARBA00022679"/>
    </source>
</evidence>
<dbReference type="SMART" id="SM00387">
    <property type="entry name" value="HATPase_c"/>
    <property type="match status" value="1"/>
</dbReference>
<sequence length="359" mass="39055">MTSVLRRSLRLRLMIIWTVLITGCYFMLQYRYDLLFWVDQGWGCELTSLPYQLRPCGKIQVASWKTDLAIYALMVVLLLLAGRALTAWCLRPVRDMVPVIAQVGPQNLGFRIETGGRRRDELAALSTELNAMMDRIAAGYEGQRRFAANASHELRTPLAVQRTLIEVGMARVVNADQLALVTAQLLETNERNERLIEGLLVLTEVEQGLAGSIPQQLHKIAAGVVEAHAEQAASAGVTITTDLAVHTVSGEEVLLERLITNLVQNAIKYNRPGGTVHVRVGTAPTLTVLNTGPPVPADAVAGLFEPFKRLGSDRIDHSGGAGLGLAIARSIVHAHHGTITAVPGEHGGLRVEVRLPEQS</sequence>
<dbReference type="GO" id="GO:0000155">
    <property type="term" value="F:phosphorelay sensor kinase activity"/>
    <property type="evidence" value="ECO:0007669"/>
    <property type="project" value="InterPro"/>
</dbReference>
<keyword evidence="6 11" id="KW-0812">Transmembrane</keyword>
<dbReference type="PROSITE" id="PS51257">
    <property type="entry name" value="PROKAR_LIPOPROTEIN"/>
    <property type="match status" value="1"/>
</dbReference>
<comment type="catalytic activity">
    <reaction evidence="1">
        <text>ATP + protein L-histidine = ADP + protein N-phospho-L-histidine.</text>
        <dbReference type="EC" id="2.7.13.3"/>
    </reaction>
</comment>
<dbReference type="PRINTS" id="PR00344">
    <property type="entry name" value="BCTRLSENSOR"/>
</dbReference>
<dbReference type="Gene3D" id="6.10.340.10">
    <property type="match status" value="1"/>
</dbReference>
<dbReference type="CDD" id="cd00082">
    <property type="entry name" value="HisKA"/>
    <property type="match status" value="1"/>
</dbReference>
<dbReference type="InterPro" id="IPR004358">
    <property type="entry name" value="Sig_transdc_His_kin-like_C"/>
</dbReference>
<dbReference type="PANTHER" id="PTHR45436">
    <property type="entry name" value="SENSOR HISTIDINE KINASE YKOH"/>
    <property type="match status" value="1"/>
</dbReference>
<evidence type="ECO:0000256" key="4">
    <source>
        <dbReference type="ARBA" id="ARBA00022553"/>
    </source>
</evidence>
<keyword evidence="5" id="KW-0808">Transferase</keyword>
<evidence type="ECO:0000256" key="3">
    <source>
        <dbReference type="ARBA" id="ARBA00012438"/>
    </source>
</evidence>
<dbReference type="InterPro" id="IPR003660">
    <property type="entry name" value="HAMP_dom"/>
</dbReference>
<dbReference type="CDD" id="cd06225">
    <property type="entry name" value="HAMP"/>
    <property type="match status" value="1"/>
</dbReference>
<reference evidence="14 15" key="1">
    <citation type="submission" date="2016-09" db="EMBL/GenBank/DDBJ databases">
        <title>Couchioplanes caeruleus draft genome sequence.</title>
        <authorList>
            <person name="Sheehan J."/>
            <person name="Caffrey P."/>
        </authorList>
    </citation>
    <scope>NUCLEOTIDE SEQUENCE [LARGE SCALE GENOMIC DNA]</scope>
    <source>
        <strain evidence="14 15">DSM 43634</strain>
    </source>
</reference>
<evidence type="ECO:0000313" key="15">
    <source>
        <dbReference type="Proteomes" id="UP000182486"/>
    </source>
</evidence>
<protein>
    <recommendedName>
        <fullName evidence="3">histidine kinase</fullName>
        <ecNumber evidence="3">2.7.13.3</ecNumber>
    </recommendedName>
</protein>
<evidence type="ECO:0000256" key="6">
    <source>
        <dbReference type="ARBA" id="ARBA00022692"/>
    </source>
</evidence>
<feature type="transmembrane region" description="Helical" evidence="11">
    <location>
        <begin position="12"/>
        <end position="32"/>
    </location>
</feature>
<organism evidence="14 15">
    <name type="scientific">Couchioplanes caeruleus subsp. caeruleus</name>
    <dbReference type="NCBI Taxonomy" id="56427"/>
    <lineage>
        <taxon>Bacteria</taxon>
        <taxon>Bacillati</taxon>
        <taxon>Actinomycetota</taxon>
        <taxon>Actinomycetes</taxon>
        <taxon>Micromonosporales</taxon>
        <taxon>Micromonosporaceae</taxon>
        <taxon>Couchioplanes</taxon>
    </lineage>
</organism>
<evidence type="ECO:0000259" key="13">
    <source>
        <dbReference type="PROSITE" id="PS50885"/>
    </source>
</evidence>
<evidence type="ECO:0000256" key="1">
    <source>
        <dbReference type="ARBA" id="ARBA00000085"/>
    </source>
</evidence>
<accession>A0A1K0FGL9</accession>
<evidence type="ECO:0000256" key="11">
    <source>
        <dbReference type="SAM" id="Phobius"/>
    </source>
</evidence>
<dbReference type="InterPro" id="IPR005467">
    <property type="entry name" value="His_kinase_dom"/>
</dbReference>
<evidence type="ECO:0000256" key="9">
    <source>
        <dbReference type="ARBA" id="ARBA00023012"/>
    </source>
</evidence>
<dbReference type="SMART" id="SM00304">
    <property type="entry name" value="HAMP"/>
    <property type="match status" value="1"/>
</dbReference>
<dbReference type="InterPro" id="IPR003594">
    <property type="entry name" value="HATPase_dom"/>
</dbReference>
<feature type="domain" description="HAMP" evidence="13">
    <location>
        <begin position="90"/>
        <end position="141"/>
    </location>
</feature>
<comment type="caution">
    <text evidence="14">The sequence shown here is derived from an EMBL/GenBank/DDBJ whole genome shotgun (WGS) entry which is preliminary data.</text>
</comment>
<dbReference type="PROSITE" id="PS50885">
    <property type="entry name" value="HAMP"/>
    <property type="match status" value="1"/>
</dbReference>
<dbReference type="Pfam" id="PF00512">
    <property type="entry name" value="HisKA"/>
    <property type="match status" value="1"/>
</dbReference>
<evidence type="ECO:0000256" key="8">
    <source>
        <dbReference type="ARBA" id="ARBA00022989"/>
    </source>
</evidence>
<dbReference type="SMART" id="SM00388">
    <property type="entry name" value="HisKA"/>
    <property type="match status" value="1"/>
</dbReference>
<feature type="transmembrane region" description="Helical" evidence="11">
    <location>
        <begin position="68"/>
        <end position="90"/>
    </location>
</feature>
<keyword evidence="15" id="KW-1185">Reference proteome</keyword>
<evidence type="ECO:0000256" key="10">
    <source>
        <dbReference type="ARBA" id="ARBA00023136"/>
    </source>
</evidence>
<feature type="domain" description="Histidine kinase" evidence="12">
    <location>
        <begin position="149"/>
        <end position="359"/>
    </location>
</feature>
<dbReference type="InterPro" id="IPR003661">
    <property type="entry name" value="HisK_dim/P_dom"/>
</dbReference>
<dbReference type="AlphaFoldDB" id="A0A1K0FGL9"/>
<dbReference type="InterPro" id="IPR050428">
    <property type="entry name" value="TCS_sensor_his_kinase"/>
</dbReference>
<keyword evidence="7" id="KW-0418">Kinase</keyword>
<dbReference type="Gene3D" id="1.10.287.130">
    <property type="match status" value="1"/>
</dbReference>
<evidence type="ECO:0000256" key="2">
    <source>
        <dbReference type="ARBA" id="ARBA00004236"/>
    </source>
</evidence>
<evidence type="ECO:0000259" key="12">
    <source>
        <dbReference type="PROSITE" id="PS50109"/>
    </source>
</evidence>
<evidence type="ECO:0000313" key="14">
    <source>
        <dbReference type="EMBL" id="OJF11864.1"/>
    </source>
</evidence>
<dbReference type="InterPro" id="IPR036097">
    <property type="entry name" value="HisK_dim/P_sf"/>
</dbReference>
<gene>
    <name evidence="14" type="ORF">BG844_23855</name>
</gene>
<dbReference type="SUPFAM" id="SSF55874">
    <property type="entry name" value="ATPase domain of HSP90 chaperone/DNA topoisomerase II/histidine kinase"/>
    <property type="match status" value="1"/>
</dbReference>
<keyword evidence="10 11" id="KW-0472">Membrane</keyword>
<evidence type="ECO:0000256" key="7">
    <source>
        <dbReference type="ARBA" id="ARBA00022777"/>
    </source>
</evidence>
<name>A0A1K0FGL9_9ACTN</name>
<keyword evidence="9" id="KW-0902">Two-component regulatory system</keyword>
<dbReference type="Pfam" id="PF02518">
    <property type="entry name" value="HATPase_c"/>
    <property type="match status" value="1"/>
</dbReference>
<dbReference type="EMBL" id="MEIA01000268">
    <property type="protein sequence ID" value="OJF11864.1"/>
    <property type="molecule type" value="Genomic_DNA"/>
</dbReference>
<dbReference type="SUPFAM" id="SSF47384">
    <property type="entry name" value="Homodimeric domain of signal transducing histidine kinase"/>
    <property type="match status" value="1"/>
</dbReference>
<dbReference type="Proteomes" id="UP000182486">
    <property type="component" value="Unassembled WGS sequence"/>
</dbReference>
<comment type="subcellular location">
    <subcellularLocation>
        <location evidence="2">Cell membrane</location>
    </subcellularLocation>
</comment>